<name>A0ACC5Z3G7_9TELE</name>
<evidence type="ECO:0000313" key="1">
    <source>
        <dbReference type="EMBL" id="MCJ8742220.1"/>
    </source>
</evidence>
<evidence type="ECO:0000313" key="2">
    <source>
        <dbReference type="Proteomes" id="UP000830395"/>
    </source>
</evidence>
<organism evidence="1 2">
    <name type="scientific">Pangasius djambal</name>
    <dbReference type="NCBI Taxonomy" id="1691987"/>
    <lineage>
        <taxon>Eukaryota</taxon>
        <taxon>Metazoa</taxon>
        <taxon>Chordata</taxon>
        <taxon>Craniata</taxon>
        <taxon>Vertebrata</taxon>
        <taxon>Euteleostomi</taxon>
        <taxon>Actinopterygii</taxon>
        <taxon>Neopterygii</taxon>
        <taxon>Teleostei</taxon>
        <taxon>Ostariophysi</taxon>
        <taxon>Siluriformes</taxon>
        <taxon>Pangasiidae</taxon>
        <taxon>Pangasius</taxon>
    </lineage>
</organism>
<dbReference type="Proteomes" id="UP000830395">
    <property type="component" value="Chromosome 17"/>
</dbReference>
<dbReference type="EMBL" id="CM040991">
    <property type="protein sequence ID" value="MCJ8742220.1"/>
    <property type="molecule type" value="Genomic_DNA"/>
</dbReference>
<reference evidence="1" key="1">
    <citation type="submission" date="2020-02" db="EMBL/GenBank/DDBJ databases">
        <title>Genome sequencing of the panga catfish, Pangasius djambal.</title>
        <authorList>
            <person name="Wen M."/>
            <person name="Zahm M."/>
            <person name="Roques C."/>
            <person name="Cabau C."/>
            <person name="Klopp C."/>
            <person name="Donnadieu C."/>
            <person name="Jouanno E."/>
            <person name="Avarre J.-C."/>
            <person name="Campet M."/>
            <person name="Ha T."/>
            <person name="Dugue R."/>
            <person name="Lampietro C."/>
            <person name="Louis A."/>
            <person name="Herpin A."/>
            <person name="Echchiki A."/>
            <person name="Berthelot C."/>
            <person name="Parey E."/>
            <person name="Roest-Crollius H."/>
            <person name="Braasch I."/>
            <person name="Postlethwait J.H."/>
            <person name="Bobe J."/>
            <person name="Montfort J."/>
            <person name="Bouchez O."/>
            <person name="Begum T."/>
            <person name="Schartl M."/>
            <person name="Gustiano R."/>
            <person name="Guiguen Y."/>
        </authorList>
    </citation>
    <scope>NUCLEOTIDE SEQUENCE</scope>
    <source>
        <strain evidence="1">Pdj_M5554</strain>
    </source>
</reference>
<accession>A0ACC5Z3G7</accession>
<proteinExistence type="predicted"/>
<gene>
    <name evidence="1" type="ORF">PDJAM_G00079690</name>
</gene>
<sequence length="610" mass="70329">MLKMLSDAQWDVSRSVVGRLSRSMVKHQPLQVYERQLCLSCLTGIYGCRWKRYQRSHDDSSKWECSWFLILCSSFLLLFVWSYFWWEAQNDYNEFNWLLYNRSGEWSDGTVPILATTLVGFSYTAFLMILGLCHITLGQQLNLYWIHKIGVLAVLLTTITGVVSIDDIWRDEWDIIIISLQSTGPFLHIGAVAAMTALGWVVAGQVMRGGRTRFQVLLLLLYVCVLLALYLTPLTISAPCIMDRSNLKPRPAIIGRRGAPMLAPENTIMSFNKALQQKVSGFEADVTISADGVAFLMRDRTLHRTTDVARVFPQRQHEDASLFTWPEIRSLNAGLWFLRDDPYWTVQFMSVKERGRAANQTVCSLVELLRLAVKTNRSVMFSLRRPPAQHPRHELWISDALKAIHRSGIQSEQVMWMTDRSRKKVRSAVPLLEQKEEEKRSAEEFKERGVHTVSIHYSQTTEPEIRRFRGNNVSMNVYPVNEPWLYSVLWCSGVQSVSSDAPHILRKVPQPIWLMSPDEYCLIWIMADLISAAVIIGIFIFQRWRTSGMRSYNPEQIMLSAVVRRPSRDVNIMKEKLIFSEINNGVSSTDELPLYTEHRYEGYTRDTISR</sequence>
<protein>
    <submittedName>
        <fullName evidence="1">Uncharacterized protein</fullName>
    </submittedName>
</protein>
<keyword evidence="2" id="KW-1185">Reference proteome</keyword>
<comment type="caution">
    <text evidence="1">The sequence shown here is derived from an EMBL/GenBank/DDBJ whole genome shotgun (WGS) entry which is preliminary data.</text>
</comment>